<accession>A0A0D2CN61</accession>
<proteinExistence type="predicted"/>
<reference evidence="1 2" key="1">
    <citation type="submission" date="2015-01" db="EMBL/GenBank/DDBJ databases">
        <title>The Genome Sequence of Cladophialophora immunda CBS83496.</title>
        <authorList>
            <consortium name="The Broad Institute Genomics Platform"/>
            <person name="Cuomo C."/>
            <person name="de Hoog S."/>
            <person name="Gorbushina A."/>
            <person name="Stielow B."/>
            <person name="Teixiera M."/>
            <person name="Abouelleil A."/>
            <person name="Chapman S.B."/>
            <person name="Priest M."/>
            <person name="Young S.K."/>
            <person name="Wortman J."/>
            <person name="Nusbaum C."/>
            <person name="Birren B."/>
        </authorList>
    </citation>
    <scope>NUCLEOTIDE SEQUENCE [LARGE SCALE GENOMIC DNA]</scope>
    <source>
        <strain evidence="1 2">CBS 83496</strain>
    </source>
</reference>
<dbReference type="HOGENOM" id="CLU_017201_1_0_1"/>
<dbReference type="VEuPathDB" id="FungiDB:PV07_04207"/>
<dbReference type="OrthoDB" id="5958943at2759"/>
<evidence type="ECO:0000313" key="1">
    <source>
        <dbReference type="EMBL" id="KIW32678.1"/>
    </source>
</evidence>
<evidence type="ECO:0008006" key="3">
    <source>
        <dbReference type="Google" id="ProtNLM"/>
    </source>
</evidence>
<dbReference type="RefSeq" id="XP_016252894.1">
    <property type="nucleotide sequence ID" value="XM_016390992.1"/>
</dbReference>
<dbReference type="AlphaFoldDB" id="A0A0D2CN61"/>
<organism evidence="1 2">
    <name type="scientific">Cladophialophora immunda</name>
    <dbReference type="NCBI Taxonomy" id="569365"/>
    <lineage>
        <taxon>Eukaryota</taxon>
        <taxon>Fungi</taxon>
        <taxon>Dikarya</taxon>
        <taxon>Ascomycota</taxon>
        <taxon>Pezizomycotina</taxon>
        <taxon>Eurotiomycetes</taxon>
        <taxon>Chaetothyriomycetidae</taxon>
        <taxon>Chaetothyriales</taxon>
        <taxon>Herpotrichiellaceae</taxon>
        <taxon>Cladophialophora</taxon>
    </lineage>
</organism>
<protein>
    <recommendedName>
        <fullName evidence="3">Transcription factor domain-containing protein</fullName>
    </recommendedName>
</protein>
<gene>
    <name evidence="1" type="ORF">PV07_04207</name>
</gene>
<dbReference type="EMBL" id="KN847041">
    <property type="protein sequence ID" value="KIW32678.1"/>
    <property type="molecule type" value="Genomic_DNA"/>
</dbReference>
<dbReference type="Proteomes" id="UP000054466">
    <property type="component" value="Unassembled WGS sequence"/>
</dbReference>
<name>A0A0D2CN61_9EURO</name>
<evidence type="ECO:0000313" key="2">
    <source>
        <dbReference type="Proteomes" id="UP000054466"/>
    </source>
</evidence>
<keyword evidence="2" id="KW-1185">Reference proteome</keyword>
<dbReference type="GeneID" id="27343401"/>
<sequence>MGGQRWLPLGVRIRESISDQKITETDYFWQRDEPTSDISVSPLKLFVDLDTFMDEQVAQSPSHLPTTVFQSLGRDEQQIDRCLRSALHAYIARWLPLFLRTESGARHSVPPLDEISRSCWRTARKDMLKAINLPSYRSVLALYLFGQTPVPLGISPEEELDGISGVVCSKTALLHVQQLRERQRCCQFNGSGFSAWSDASPDAHDKNPTAAAAASPTTHLTEAYLNLESRAYWATVTWDTSDSMTLNFRSTLSSGLKGACTEPVWQLARGFLVGWFHDRTHAWRRPGFRVSSDVAPQITSAASVCTIYTWRTIASLKEALREGVDEAGVQVGWAALLDAVDVFTTTVRPILRNCERQLHFLGQVDRLHWYEIVLLYHLGILILADALEAAHRSDLLRQLEALSLAAEHECFNVLKFGLESTYTLTASRPHQRQQQQPSSDSATETELPAQSSLRVSFVAIDPYPQHVVAAVMLMGKAFLRQYSQGSITHEAYCHLAATLRDALCQLPQNSKAVQSARENLQKLSAGYDSASEPPHALSP</sequence>
<dbReference type="STRING" id="569365.A0A0D2CN61"/>